<evidence type="ECO:0000313" key="2">
    <source>
        <dbReference type="EMBL" id="SER76830.1"/>
    </source>
</evidence>
<name>A0A1H9RVF6_9ACTN</name>
<organism evidence="2 3">
    <name type="scientific">Streptomyces qinglanensis</name>
    <dbReference type="NCBI Taxonomy" id="943816"/>
    <lineage>
        <taxon>Bacteria</taxon>
        <taxon>Bacillati</taxon>
        <taxon>Actinomycetota</taxon>
        <taxon>Actinomycetes</taxon>
        <taxon>Kitasatosporales</taxon>
        <taxon>Streptomycetaceae</taxon>
        <taxon>Streptomyces</taxon>
    </lineage>
</organism>
<accession>A0A1H9RVF6</accession>
<protein>
    <recommendedName>
        <fullName evidence="4">Lipoprotein</fullName>
    </recommendedName>
</protein>
<dbReference type="EMBL" id="FOGO01000004">
    <property type="protein sequence ID" value="SER76830.1"/>
    <property type="molecule type" value="Genomic_DNA"/>
</dbReference>
<keyword evidence="3" id="KW-1185">Reference proteome</keyword>
<gene>
    <name evidence="2" type="ORF">SAMN05421870_10485</name>
</gene>
<dbReference type="PROSITE" id="PS51257">
    <property type="entry name" value="PROKAR_LIPOPROTEIN"/>
    <property type="match status" value="1"/>
</dbReference>
<evidence type="ECO:0000313" key="3">
    <source>
        <dbReference type="Proteomes" id="UP000182841"/>
    </source>
</evidence>
<proteinExistence type="predicted"/>
<sequence>MRGLRVLSCAAVLATVAVGCSESSDSDSSAAGAGHKRPAVQDDPPERLKKLSVPPAYDSAKGWQHTFESLPENLSSIPATVGTKSKSLAYLRTGPTGHVIQSRALGSGRLRWSSKVWNPPVPVKEASDEDSNSGQNAPHLTIAAHGGREYVVAWGHGMEGKDELHNGREIVKLSIFPSNASGYDVTPERTVNVPFEVGRIEELRVHGGSQGILVTAGSHAASVNVRSGKVKQYEDANELLKQCADSACAGSKIPALTSLGPVVSTEGVEGFGIPGHWFSEELAPEGRTNGKLLAATDESLFASWEAKGWGGSSKSVFAMHDPETGAVEARVTCSEDAYSDGKDMWGEDKSRMPPATVSPNGRYLVAGSVAFDLKEKRGFCLMGDGDRKRLILLSVGDNGTAYGGTAPEDADGEHSTPVAVPLASGSPKALPQGTQIPLMMGPGVGGFLTNENEELSLAIVRER</sequence>
<dbReference type="Proteomes" id="UP000182841">
    <property type="component" value="Unassembled WGS sequence"/>
</dbReference>
<reference evidence="3" key="1">
    <citation type="submission" date="2016-10" db="EMBL/GenBank/DDBJ databases">
        <authorList>
            <person name="Varghese N."/>
            <person name="Submissions S."/>
        </authorList>
    </citation>
    <scope>NUCLEOTIDE SEQUENCE [LARGE SCALE GENOMIC DNA]</scope>
    <source>
        <strain evidence="3">CGMCC 4.6825</strain>
    </source>
</reference>
<feature type="region of interest" description="Disordered" evidence="1">
    <location>
        <begin position="22"/>
        <end position="55"/>
    </location>
</feature>
<evidence type="ECO:0000256" key="1">
    <source>
        <dbReference type="SAM" id="MobiDB-lite"/>
    </source>
</evidence>
<evidence type="ECO:0008006" key="4">
    <source>
        <dbReference type="Google" id="ProtNLM"/>
    </source>
</evidence>
<dbReference type="AlphaFoldDB" id="A0A1H9RVF6"/>